<dbReference type="Proteomes" id="UP000676194">
    <property type="component" value="Chromosome"/>
</dbReference>
<protein>
    <submittedName>
        <fullName evidence="1">Uncharacterized protein</fullName>
    </submittedName>
</protein>
<dbReference type="EMBL" id="CP074694">
    <property type="protein sequence ID" value="QVL31242.1"/>
    <property type="molecule type" value="Genomic_DNA"/>
</dbReference>
<evidence type="ECO:0000313" key="2">
    <source>
        <dbReference type="Proteomes" id="UP000676194"/>
    </source>
</evidence>
<gene>
    <name evidence="1" type="ORF">KIH39_20700</name>
</gene>
<sequence>MLFPRKICAVGLAVFVVAVTGTVVTVRAQQIPQIGSSVANAIAPLQNTSGEENLNKRLKEVQRDRYQTLHKEMELVFSRSNMGRDFPFQTKLQTCKNYCLAGLDLDQGNASLEAEHLKKWVEKTTEIERETKAMFDGGLRLEQELMQVRAARQEAEIALLKFQIKNAGK</sequence>
<dbReference type="RefSeq" id="WP_213495123.1">
    <property type="nucleotide sequence ID" value="NZ_CP074694.1"/>
</dbReference>
<reference evidence="1" key="1">
    <citation type="submission" date="2021-05" db="EMBL/GenBank/DDBJ databases">
        <title>Complete genome sequence of the cellulolytic planctomycete Telmatocola sphagniphila SP2T and characterization of the first cellulase from planctomycetes.</title>
        <authorList>
            <person name="Rakitin A.L."/>
            <person name="Beletsky A.V."/>
            <person name="Naumoff D.G."/>
            <person name="Kulichevskaya I.S."/>
            <person name="Mardanov A.V."/>
            <person name="Ravin N.V."/>
            <person name="Dedysh S.N."/>
        </authorList>
    </citation>
    <scope>NUCLEOTIDE SEQUENCE</scope>
    <source>
        <strain evidence="1">SP2T</strain>
    </source>
</reference>
<dbReference type="KEGG" id="tsph:KIH39_20700"/>
<dbReference type="AlphaFoldDB" id="A0A8E6B3L4"/>
<accession>A0A8E6B3L4</accession>
<keyword evidence="2" id="KW-1185">Reference proteome</keyword>
<organism evidence="1 2">
    <name type="scientific">Telmatocola sphagniphila</name>
    <dbReference type="NCBI Taxonomy" id="1123043"/>
    <lineage>
        <taxon>Bacteria</taxon>
        <taxon>Pseudomonadati</taxon>
        <taxon>Planctomycetota</taxon>
        <taxon>Planctomycetia</taxon>
        <taxon>Gemmatales</taxon>
        <taxon>Gemmataceae</taxon>
    </lineage>
</organism>
<name>A0A8E6B3L4_9BACT</name>
<evidence type="ECO:0000313" key="1">
    <source>
        <dbReference type="EMBL" id="QVL31242.1"/>
    </source>
</evidence>
<proteinExistence type="predicted"/>